<protein>
    <submittedName>
        <fullName evidence="2">Uncharacterized protein</fullName>
    </submittedName>
</protein>
<keyword evidence="3" id="KW-1185">Reference proteome</keyword>
<comment type="caution">
    <text evidence="2">The sequence shown here is derived from an EMBL/GenBank/DDBJ whole genome shotgun (WGS) entry which is preliminary data.</text>
</comment>
<keyword evidence="1" id="KW-1133">Transmembrane helix</keyword>
<keyword evidence="1" id="KW-0812">Transmembrane</keyword>
<accession>A0A158EKZ0</accession>
<evidence type="ECO:0000256" key="1">
    <source>
        <dbReference type="SAM" id="Phobius"/>
    </source>
</evidence>
<organism evidence="2 3">
    <name type="scientific">Caballeronia calidae</name>
    <dbReference type="NCBI Taxonomy" id="1777139"/>
    <lineage>
        <taxon>Bacteria</taxon>
        <taxon>Pseudomonadati</taxon>
        <taxon>Pseudomonadota</taxon>
        <taxon>Betaproteobacteria</taxon>
        <taxon>Burkholderiales</taxon>
        <taxon>Burkholderiaceae</taxon>
        <taxon>Caballeronia</taxon>
    </lineage>
</organism>
<dbReference type="Proteomes" id="UP000071859">
    <property type="component" value="Unassembled WGS sequence"/>
</dbReference>
<gene>
    <name evidence="2" type="ORF">AWB78_08586</name>
</gene>
<feature type="transmembrane region" description="Helical" evidence="1">
    <location>
        <begin position="171"/>
        <end position="193"/>
    </location>
</feature>
<evidence type="ECO:0000313" key="3">
    <source>
        <dbReference type="Proteomes" id="UP000071859"/>
    </source>
</evidence>
<dbReference type="AlphaFoldDB" id="A0A158EKZ0"/>
<evidence type="ECO:0000313" key="2">
    <source>
        <dbReference type="EMBL" id="SAL07453.1"/>
    </source>
</evidence>
<reference evidence="2" key="1">
    <citation type="submission" date="2016-01" db="EMBL/GenBank/DDBJ databases">
        <authorList>
            <person name="Peeters C."/>
        </authorList>
    </citation>
    <scope>NUCLEOTIDE SEQUENCE</scope>
    <source>
        <strain evidence="2">LMG 29321</strain>
    </source>
</reference>
<proteinExistence type="predicted"/>
<keyword evidence="1" id="KW-0472">Membrane</keyword>
<dbReference type="EMBL" id="FCOX02000224">
    <property type="protein sequence ID" value="SAL07453.1"/>
    <property type="molecule type" value="Genomic_DNA"/>
</dbReference>
<name>A0A158EKZ0_9BURK</name>
<sequence length="194" mass="20585">MARPAPALITPLLFTCEDTPSTRAASTCKYTFGVSMFAMLTVCPAASTAAAPSALTRPVLVTAAPIRYTPPPSARIFPSLTKRVSPPANVAWPARNACGVISNVEATSPATFTCASLPNKMPFGLISQTLPLLLREPKILDGSVPVTRLNTCELALCCSKFTLLPAPIEKLFQLIAVFGALVTVMCEPFTWMLA</sequence>